<comment type="caution">
    <text evidence="2">The sequence shown here is derived from an EMBL/GenBank/DDBJ whole genome shotgun (WGS) entry which is preliminary data.</text>
</comment>
<proteinExistence type="predicted"/>
<name>A0A2W5NM89_9SPHN</name>
<accession>A0A2W5NM89</accession>
<dbReference type="PRINTS" id="PR01217">
    <property type="entry name" value="PRICHEXTENSN"/>
</dbReference>
<protein>
    <recommendedName>
        <fullName evidence="4">Energy transducer TonB</fullName>
    </recommendedName>
</protein>
<feature type="compositionally biased region" description="Low complexity" evidence="1">
    <location>
        <begin position="141"/>
        <end position="155"/>
    </location>
</feature>
<evidence type="ECO:0000313" key="3">
    <source>
        <dbReference type="Proteomes" id="UP000249082"/>
    </source>
</evidence>
<sequence length="318" mass="33011">MAMLGLRKDEGIGLTLAVALHLAVLAAMVLRPAQNEVVKPPQRIEVTLSDQVGMTSTSPDPFSQAAPDMAPELGEAAPPPAPAPEPEPLPQPEPVPPAPAPRPQPRPQPPRPQPKPAPAPRPAPPKPAPPKPAPPKPAPKAAPQKTPQKTQAKPAPSRDSSAIDRIVGKSGSASSKATMPPKKAGGSRVGADFLAGVSGATSTQGKGQPAAALGPAAVSALNGAISRQLKPHWAAPQGADAELLVTTVRFRLNKDGSLDGDPQVLRTTGQNAANSAQVQRHQEQAIRAVKLAAPFNLPEDLYNGWKVITTNFDRRLSQ</sequence>
<dbReference type="EMBL" id="QFPX01000008">
    <property type="protein sequence ID" value="PZQ54536.1"/>
    <property type="molecule type" value="Genomic_DNA"/>
</dbReference>
<dbReference type="AlphaFoldDB" id="A0A2W5NM89"/>
<feature type="region of interest" description="Disordered" evidence="1">
    <location>
        <begin position="49"/>
        <end position="190"/>
    </location>
</feature>
<feature type="compositionally biased region" description="Pro residues" evidence="1">
    <location>
        <begin position="77"/>
        <end position="140"/>
    </location>
</feature>
<evidence type="ECO:0000313" key="2">
    <source>
        <dbReference type="EMBL" id="PZQ54536.1"/>
    </source>
</evidence>
<evidence type="ECO:0000256" key="1">
    <source>
        <dbReference type="SAM" id="MobiDB-lite"/>
    </source>
</evidence>
<dbReference type="Gene3D" id="3.30.1150.10">
    <property type="match status" value="1"/>
</dbReference>
<evidence type="ECO:0008006" key="4">
    <source>
        <dbReference type="Google" id="ProtNLM"/>
    </source>
</evidence>
<feature type="compositionally biased region" description="Polar residues" evidence="1">
    <location>
        <begin position="49"/>
        <end position="61"/>
    </location>
</feature>
<organism evidence="2 3">
    <name type="scientific">Novosphingobium pentaromativorans</name>
    <dbReference type="NCBI Taxonomy" id="205844"/>
    <lineage>
        <taxon>Bacteria</taxon>
        <taxon>Pseudomonadati</taxon>
        <taxon>Pseudomonadota</taxon>
        <taxon>Alphaproteobacteria</taxon>
        <taxon>Sphingomonadales</taxon>
        <taxon>Sphingomonadaceae</taxon>
        <taxon>Novosphingobium</taxon>
    </lineage>
</organism>
<gene>
    <name evidence="2" type="ORF">DI555_10825</name>
</gene>
<dbReference type="Proteomes" id="UP000249082">
    <property type="component" value="Unassembled WGS sequence"/>
</dbReference>
<reference evidence="2 3" key="1">
    <citation type="submission" date="2017-08" db="EMBL/GenBank/DDBJ databases">
        <title>Infants hospitalized years apart are colonized by the same room-sourced microbial strains.</title>
        <authorList>
            <person name="Brooks B."/>
            <person name="Olm M.R."/>
            <person name="Firek B.A."/>
            <person name="Baker R."/>
            <person name="Thomas B.C."/>
            <person name="Morowitz M.J."/>
            <person name="Banfield J.F."/>
        </authorList>
    </citation>
    <scope>NUCLEOTIDE SEQUENCE [LARGE SCALE GENOMIC DNA]</scope>
    <source>
        <strain evidence="2">S2_005_002_R2_33</strain>
    </source>
</reference>